<dbReference type="InterPro" id="IPR036282">
    <property type="entry name" value="Glutathione-S-Trfase_C_sf"/>
</dbReference>
<feature type="domain" description="GST N-terminal" evidence="1">
    <location>
        <begin position="1"/>
        <end position="75"/>
    </location>
</feature>
<name>A0A1J0WL12_9RHOB</name>
<dbReference type="SFLD" id="SFLDG01150">
    <property type="entry name" value="Main.1:_Beta-like"/>
    <property type="match status" value="1"/>
</dbReference>
<accession>A0A1J0WL12</accession>
<sequence>MYKVIGSTKSRAFRVMWMLEEMGLPYQQVDAGPRSEEAMKYNPLGKIPALVDGDAVLTDSVAIMTYLGDKHGKLTAPAGTVDRARQDAMTFWLIDEFDAILWAAAKHSFVFPEDRRVPEIKDSLKSEFLRSADVLADRLEGPFLMGDQMTHADILACHCVNWSIGAKFPRVNDKLGAWAAEMRDRPAFKAAQEKVAG</sequence>
<dbReference type="InterPro" id="IPR010987">
    <property type="entry name" value="Glutathione-S-Trfase_C-like"/>
</dbReference>
<evidence type="ECO:0000259" key="1">
    <source>
        <dbReference type="PROSITE" id="PS50404"/>
    </source>
</evidence>
<dbReference type="SFLD" id="SFLDG00358">
    <property type="entry name" value="Main_(cytGST)"/>
    <property type="match status" value="1"/>
</dbReference>
<dbReference type="CDD" id="cd03046">
    <property type="entry name" value="GST_N_GTT1_like"/>
    <property type="match status" value="1"/>
</dbReference>
<dbReference type="AlphaFoldDB" id="A0A1J0WL12"/>
<keyword evidence="4" id="KW-1185">Reference proteome</keyword>
<protein>
    <submittedName>
        <fullName evidence="3">Glutathione S-transferase</fullName>
    </submittedName>
</protein>
<dbReference type="SUPFAM" id="SSF47616">
    <property type="entry name" value="GST C-terminal domain-like"/>
    <property type="match status" value="1"/>
</dbReference>
<keyword evidence="3" id="KW-0808">Transferase</keyword>
<dbReference type="GO" id="GO:0016740">
    <property type="term" value="F:transferase activity"/>
    <property type="evidence" value="ECO:0007669"/>
    <property type="project" value="UniProtKB-KW"/>
</dbReference>
<organism evidence="3 4">
    <name type="scientific">Sulfitobacter alexandrii</name>
    <dbReference type="NCBI Taxonomy" id="1917485"/>
    <lineage>
        <taxon>Bacteria</taxon>
        <taxon>Pseudomonadati</taxon>
        <taxon>Pseudomonadota</taxon>
        <taxon>Alphaproteobacteria</taxon>
        <taxon>Rhodobacterales</taxon>
        <taxon>Roseobacteraceae</taxon>
        <taxon>Sulfitobacter</taxon>
    </lineage>
</organism>
<dbReference type="RefSeq" id="WP_071973207.1">
    <property type="nucleotide sequence ID" value="NZ_CP018076.1"/>
</dbReference>
<dbReference type="PANTHER" id="PTHR44051:SF8">
    <property type="entry name" value="GLUTATHIONE S-TRANSFERASE GSTA"/>
    <property type="match status" value="1"/>
</dbReference>
<dbReference type="InterPro" id="IPR040079">
    <property type="entry name" value="Glutathione_S-Trfase"/>
</dbReference>
<dbReference type="EMBL" id="CP018076">
    <property type="protein sequence ID" value="APE44862.1"/>
    <property type="molecule type" value="Genomic_DNA"/>
</dbReference>
<dbReference type="SFLD" id="SFLDS00019">
    <property type="entry name" value="Glutathione_Transferase_(cytos"/>
    <property type="match status" value="1"/>
</dbReference>
<dbReference type="Gene3D" id="3.40.30.10">
    <property type="entry name" value="Glutaredoxin"/>
    <property type="match status" value="1"/>
</dbReference>
<dbReference type="InterPro" id="IPR004045">
    <property type="entry name" value="Glutathione_S-Trfase_N"/>
</dbReference>
<dbReference type="Pfam" id="PF13409">
    <property type="entry name" value="GST_N_2"/>
    <property type="match status" value="1"/>
</dbReference>
<dbReference type="Gene3D" id="1.20.1050.10">
    <property type="match status" value="1"/>
</dbReference>
<dbReference type="STRING" id="1917485.BOO69_16720"/>
<dbReference type="PANTHER" id="PTHR44051">
    <property type="entry name" value="GLUTATHIONE S-TRANSFERASE-RELATED"/>
    <property type="match status" value="1"/>
</dbReference>
<gene>
    <name evidence="3" type="ORF">BOO69_16720</name>
</gene>
<reference evidence="3 4" key="1">
    <citation type="submission" date="2016-11" db="EMBL/GenBank/DDBJ databases">
        <title>Complete genome sequence of Sulfitobacter sp. AM1-D1, a toxic bacteria associated with marine dinoflagellate Alexandrium minutum in East China Sea.</title>
        <authorList>
            <person name="Yang Q."/>
            <person name="Zhang X."/>
            <person name="Tian X."/>
        </authorList>
    </citation>
    <scope>NUCLEOTIDE SEQUENCE [LARGE SCALE GENOMIC DNA]</scope>
    <source>
        <strain evidence="3 4">AM1-D1</strain>
    </source>
</reference>
<feature type="domain" description="GST C-terminal" evidence="2">
    <location>
        <begin position="79"/>
        <end position="197"/>
    </location>
</feature>
<dbReference type="OrthoDB" id="9810080at2"/>
<evidence type="ECO:0000313" key="4">
    <source>
        <dbReference type="Proteomes" id="UP000181897"/>
    </source>
</evidence>
<dbReference type="Proteomes" id="UP000181897">
    <property type="component" value="Chromosome"/>
</dbReference>
<dbReference type="KEGG" id="suam:BOO69_16720"/>
<dbReference type="PROSITE" id="PS50405">
    <property type="entry name" value="GST_CTER"/>
    <property type="match status" value="1"/>
</dbReference>
<proteinExistence type="predicted"/>
<evidence type="ECO:0000313" key="3">
    <source>
        <dbReference type="EMBL" id="APE44862.1"/>
    </source>
</evidence>
<dbReference type="InterPro" id="IPR036249">
    <property type="entry name" value="Thioredoxin-like_sf"/>
</dbReference>
<dbReference type="PROSITE" id="PS50404">
    <property type="entry name" value="GST_NTER"/>
    <property type="match status" value="1"/>
</dbReference>
<dbReference type="SUPFAM" id="SSF52833">
    <property type="entry name" value="Thioredoxin-like"/>
    <property type="match status" value="1"/>
</dbReference>
<evidence type="ECO:0000259" key="2">
    <source>
        <dbReference type="PROSITE" id="PS50405"/>
    </source>
</evidence>